<dbReference type="PANTHER" id="PTHR45527">
    <property type="entry name" value="NONRIBOSOMAL PEPTIDE SYNTHETASE"/>
    <property type="match status" value="1"/>
</dbReference>
<dbReference type="PROSITE" id="PS00455">
    <property type="entry name" value="AMP_BINDING"/>
    <property type="match status" value="1"/>
</dbReference>
<dbReference type="InterPro" id="IPR000873">
    <property type="entry name" value="AMP-dep_synth/lig_dom"/>
</dbReference>
<dbReference type="NCBIfam" id="TIGR01733">
    <property type="entry name" value="AA-adenyl-dom"/>
    <property type="match status" value="1"/>
</dbReference>
<sequence length="502" mass="53470">MTEPSTLHERFREVATRWPDRCAVSAGSDAVTYGRLGGLADELSDVLTAELSPAEGLVALRIGRSVRAPAAILGVLQSGRGYVPVDPDYPAARQQHILRDSGSALVVTDSGVADDEVPVASVGPFVIARRPAAPDRARVPAGTAYVIYTSGSTGTPKGCLVGHEHVLGLFDAAGQVFDFGPDDVWTVFHSYSFDFSVWELWGALLHGGRAVMVGPAVAADPAAFKTLLAEESVSVLNQVPSVFGLLTQELELAPVELPRLRHVIFGGEALHADDIGHWNAVAAAPRARLTNMYGITETTVHVTYCELTGELLDEAPAGTTPIGRALPHLEVTLVDDDGVPVPDGEPGEIWVSGAGVSHGYLNRDALTAEKFVTDGGRRFYRSGDQAVRRPDGMLYYVGRKDQQVKLRGFRIELGEIEAALRAMPGIGSAACGVEENRHGDRVLVAYVVPAVGTPASSKDIRDALAAALPAHLRPQRIKYLTELPITPHGKLDRTALRTAVTA</sequence>
<reference evidence="3 4" key="1">
    <citation type="submission" date="2022-12" db="EMBL/GenBank/DDBJ databases">
        <authorList>
            <person name="Mo P."/>
        </authorList>
    </citation>
    <scope>NUCLEOTIDE SEQUENCE [LARGE SCALE GENOMIC DNA]</scope>
    <source>
        <strain evidence="3 4">HUAS 2-6</strain>
    </source>
</reference>
<name>A0ABY7PA27_9ACTN</name>
<dbReference type="SUPFAM" id="SSF56801">
    <property type="entry name" value="Acetyl-CoA synthetase-like"/>
    <property type="match status" value="1"/>
</dbReference>
<keyword evidence="4" id="KW-1185">Reference proteome</keyword>
<gene>
    <name evidence="3" type="ORF">O1G22_20915</name>
</gene>
<dbReference type="InterPro" id="IPR025110">
    <property type="entry name" value="AMP-bd_C"/>
</dbReference>
<dbReference type="InterPro" id="IPR042099">
    <property type="entry name" value="ANL_N_sf"/>
</dbReference>
<dbReference type="InterPro" id="IPR010071">
    <property type="entry name" value="AA_adenyl_dom"/>
</dbReference>
<protein>
    <submittedName>
        <fullName evidence="3">Amino acid adenylation domain-containing protein</fullName>
    </submittedName>
</protein>
<feature type="domain" description="AMP-dependent synthetase/ligase" evidence="1">
    <location>
        <begin position="11"/>
        <end position="361"/>
    </location>
</feature>
<evidence type="ECO:0000313" key="3">
    <source>
        <dbReference type="EMBL" id="WBO65118.1"/>
    </source>
</evidence>
<organism evidence="3 4">
    <name type="scientific">Streptomyces camelliae</name>
    <dbReference type="NCBI Taxonomy" id="3004093"/>
    <lineage>
        <taxon>Bacteria</taxon>
        <taxon>Bacillati</taxon>
        <taxon>Actinomycetota</taxon>
        <taxon>Actinomycetes</taxon>
        <taxon>Kitasatosporales</taxon>
        <taxon>Streptomycetaceae</taxon>
        <taxon>Streptomyces</taxon>
    </lineage>
</organism>
<accession>A0ABY7PA27</accession>
<dbReference type="InterPro" id="IPR045851">
    <property type="entry name" value="AMP-bd_C_sf"/>
</dbReference>
<evidence type="ECO:0000259" key="2">
    <source>
        <dbReference type="Pfam" id="PF13193"/>
    </source>
</evidence>
<dbReference type="Gene3D" id="3.30.300.30">
    <property type="match status" value="1"/>
</dbReference>
<dbReference type="Pfam" id="PF13193">
    <property type="entry name" value="AMP-binding_C"/>
    <property type="match status" value="1"/>
</dbReference>
<proteinExistence type="predicted"/>
<dbReference type="Proteomes" id="UP001212326">
    <property type="component" value="Chromosome"/>
</dbReference>
<dbReference type="EMBL" id="CP115300">
    <property type="protein sequence ID" value="WBO65118.1"/>
    <property type="molecule type" value="Genomic_DNA"/>
</dbReference>
<feature type="domain" description="AMP-binding enzyme C-terminal" evidence="2">
    <location>
        <begin position="415"/>
        <end position="490"/>
    </location>
</feature>
<dbReference type="PANTHER" id="PTHR45527:SF1">
    <property type="entry name" value="FATTY ACID SYNTHASE"/>
    <property type="match status" value="1"/>
</dbReference>
<evidence type="ECO:0000259" key="1">
    <source>
        <dbReference type="Pfam" id="PF00501"/>
    </source>
</evidence>
<dbReference type="Pfam" id="PF00501">
    <property type="entry name" value="AMP-binding"/>
    <property type="match status" value="1"/>
</dbReference>
<dbReference type="RefSeq" id="WP_270082740.1">
    <property type="nucleotide sequence ID" value="NZ_CP115300.1"/>
</dbReference>
<evidence type="ECO:0000313" key="4">
    <source>
        <dbReference type="Proteomes" id="UP001212326"/>
    </source>
</evidence>
<dbReference type="Gene3D" id="3.40.50.12780">
    <property type="entry name" value="N-terminal domain of ligase-like"/>
    <property type="match status" value="1"/>
</dbReference>
<dbReference type="InterPro" id="IPR020845">
    <property type="entry name" value="AMP-binding_CS"/>
</dbReference>